<keyword evidence="3" id="KW-1185">Reference proteome</keyword>
<protein>
    <submittedName>
        <fullName evidence="2">LPS assembly protein LptD</fullName>
    </submittedName>
</protein>
<dbReference type="PANTHER" id="PTHR30189">
    <property type="entry name" value="LPS-ASSEMBLY PROTEIN"/>
    <property type="match status" value="1"/>
</dbReference>
<feature type="domain" description="LPS-assembly protein LptD central" evidence="1">
    <location>
        <begin position="193"/>
        <end position="672"/>
    </location>
</feature>
<organism evidence="2 3">
    <name type="scientific">Pseudopedobacter beijingensis</name>
    <dbReference type="NCBI Taxonomy" id="1207056"/>
    <lineage>
        <taxon>Bacteria</taxon>
        <taxon>Pseudomonadati</taxon>
        <taxon>Bacteroidota</taxon>
        <taxon>Sphingobacteriia</taxon>
        <taxon>Sphingobacteriales</taxon>
        <taxon>Sphingobacteriaceae</taxon>
        <taxon>Pseudopedobacter</taxon>
    </lineage>
</organism>
<reference evidence="3" key="1">
    <citation type="journal article" date="2019" name="Int. J. Syst. Evol. Microbiol.">
        <title>The Global Catalogue of Microorganisms (GCM) 10K type strain sequencing project: providing services to taxonomists for standard genome sequencing and annotation.</title>
        <authorList>
            <consortium name="The Broad Institute Genomics Platform"/>
            <consortium name="The Broad Institute Genome Sequencing Center for Infectious Disease"/>
            <person name="Wu L."/>
            <person name="Ma J."/>
        </authorList>
    </citation>
    <scope>NUCLEOTIDE SEQUENCE [LARGE SCALE GENOMIC DNA]</scope>
    <source>
        <strain evidence="3">CCUG 53762</strain>
    </source>
</reference>
<dbReference type="InterPro" id="IPR045659">
    <property type="entry name" value="LptD_2"/>
</dbReference>
<gene>
    <name evidence="2" type="ORF">ACFSAH_18465</name>
</gene>
<name>A0ABW4IIQ3_9SPHI</name>
<evidence type="ECO:0000313" key="3">
    <source>
        <dbReference type="Proteomes" id="UP001597118"/>
    </source>
</evidence>
<dbReference type="RefSeq" id="WP_379664183.1">
    <property type="nucleotide sequence ID" value="NZ_JBHUDG010000050.1"/>
</dbReference>
<dbReference type="InterPro" id="IPR050218">
    <property type="entry name" value="LptD"/>
</dbReference>
<evidence type="ECO:0000259" key="1">
    <source>
        <dbReference type="Pfam" id="PF19838"/>
    </source>
</evidence>
<comment type="caution">
    <text evidence="2">The sequence shown here is derived from an EMBL/GenBank/DDBJ whole genome shotgun (WGS) entry which is preliminary data.</text>
</comment>
<dbReference type="Pfam" id="PF19838">
    <property type="entry name" value="LptD_2"/>
    <property type="match status" value="1"/>
</dbReference>
<proteinExistence type="predicted"/>
<accession>A0ABW4IIQ3</accession>
<evidence type="ECO:0000313" key="2">
    <source>
        <dbReference type="EMBL" id="MFD1631862.1"/>
    </source>
</evidence>
<dbReference type="Proteomes" id="UP001597118">
    <property type="component" value="Unassembled WGS sequence"/>
</dbReference>
<dbReference type="PANTHER" id="PTHR30189:SF1">
    <property type="entry name" value="LPS-ASSEMBLY PROTEIN LPTD"/>
    <property type="match status" value="1"/>
</dbReference>
<dbReference type="EMBL" id="JBHUDG010000050">
    <property type="protein sequence ID" value="MFD1631862.1"/>
    <property type="molecule type" value="Genomic_DNA"/>
</dbReference>
<sequence>MAQKSDSIAKVRNPIVSSDSLAIDSTQLIKKDTTQKKPNKSEITDKIVATAEDSSFIDNKRNIGHYYGKARVVYGDKTIDANYIRVNFNDKTIFAKGTRDSLGMFSGPVIFKDPSQGALTADSVYYNFKTSKGKIYQVYTEQEGGYITGGKIKKQEDNEMHMKGVVYSTCSNPYPHQHFGIVITKGIAEEKRIITGPAYIVIEDVPLPIVLPFGFFPKPNKRASGILFPQFGEDATLGFYLRDFGYYLGLSDYWDMTLRGGIYSKGSYQADVASRYMKRYKYTGNLSFSFASRKYGVEGTPEYEHPQRDFNLRWSHSQNPNARPGTVFSASVNAGTSSYYKNNGNGLYDFNQISQNNLNSSISYSKTWANSPFNLSAGLTHNQDLSRRTVNLGFPSLSFGMSTLNPFDKKDRVGEQKWYQRIAVGYSLMADNRINTTDSMLFKKETMNKIQSGIKHNIPISLSSKVMKYFQFSQSINYTENWYFQTIRKRYALAPTPTGTKDSTSIDTVQGFRRAGEYSVGGSLSTKIYGMVNFKKGKVMAVRHVLTPNIGFSYRPDFSKPKYGYYEEMVVNEAGDIRKYSIFEQSMYGGPSGGRSAAINFGLDNNIEMKVRSSKDTTGNGVKKIPILQGLSLNGSYNFVADSFKLSLLNFSGRTFFTEKLGVNFGGTLDPYVYEKRIRNGVVEARKIDKYQWESGKLPRLASFNFSFDYSLNSSTVGKNNKNNNPPNPGGNNNLFERLDASELAQIQQISRDANSFVDFTIPWNFSFYYNFTYSNTVVRNTISQTLSANGDFSLTPKWKVQFTSGYDFERKQISATSFSIYRDLHCWDLSINWSPFGSYKYYGINLRVKSSILQDLKLSKRSGYQSFY</sequence>
<dbReference type="Gene3D" id="2.60.450.10">
    <property type="entry name" value="Lipopolysaccharide (LPS) transport protein A like domain"/>
    <property type="match status" value="1"/>
</dbReference>